<dbReference type="InterPro" id="IPR038071">
    <property type="entry name" value="UROD/MetE-like_sf"/>
</dbReference>
<dbReference type="InterPro" id="IPR000257">
    <property type="entry name" value="Uroporphyrinogen_deCOase"/>
</dbReference>
<name>X0W486_9ZZZZ</name>
<feature type="non-terminal residue" evidence="2">
    <location>
        <position position="144"/>
    </location>
</feature>
<evidence type="ECO:0000259" key="1">
    <source>
        <dbReference type="Pfam" id="PF01208"/>
    </source>
</evidence>
<comment type="caution">
    <text evidence="2">The sequence shown here is derived from an EMBL/GenBank/DDBJ whole genome shotgun (WGS) entry which is preliminary data.</text>
</comment>
<feature type="domain" description="Uroporphyrinogen decarboxylase (URO-D)" evidence="1">
    <location>
        <begin position="16"/>
        <end position="138"/>
    </location>
</feature>
<dbReference type="GO" id="GO:0006779">
    <property type="term" value="P:porphyrin-containing compound biosynthetic process"/>
    <property type="evidence" value="ECO:0007669"/>
    <property type="project" value="InterPro"/>
</dbReference>
<dbReference type="EMBL" id="BARS01036074">
    <property type="protein sequence ID" value="GAG25664.1"/>
    <property type="molecule type" value="Genomic_DNA"/>
</dbReference>
<dbReference type="SUPFAM" id="SSF51726">
    <property type="entry name" value="UROD/MetE-like"/>
    <property type="match status" value="1"/>
</dbReference>
<gene>
    <name evidence="2" type="ORF">S01H1_55489</name>
</gene>
<dbReference type="Gene3D" id="3.20.20.210">
    <property type="match status" value="1"/>
</dbReference>
<sequence>MSDYEYDFHEGVKQYKAIIDGGEADFIPVTTQMAEFCMKYGGHNGHDFFRDPELFVRGSLDVQQEMGFHVPDMVWDVYSVEAEALGGEMAWFDELYPALNNTKVIVANEKDLARLKAPDPLKTARMPWVLEVLQICRELTGYTH</sequence>
<dbReference type="AlphaFoldDB" id="X0W486"/>
<dbReference type="GO" id="GO:0004853">
    <property type="term" value="F:uroporphyrinogen decarboxylase activity"/>
    <property type="evidence" value="ECO:0007669"/>
    <property type="project" value="InterPro"/>
</dbReference>
<protein>
    <recommendedName>
        <fullName evidence="1">Uroporphyrinogen decarboxylase (URO-D) domain-containing protein</fullName>
    </recommendedName>
</protein>
<evidence type="ECO:0000313" key="2">
    <source>
        <dbReference type="EMBL" id="GAG25664.1"/>
    </source>
</evidence>
<accession>X0W486</accession>
<organism evidence="2">
    <name type="scientific">marine sediment metagenome</name>
    <dbReference type="NCBI Taxonomy" id="412755"/>
    <lineage>
        <taxon>unclassified sequences</taxon>
        <taxon>metagenomes</taxon>
        <taxon>ecological metagenomes</taxon>
    </lineage>
</organism>
<reference evidence="2" key="1">
    <citation type="journal article" date="2014" name="Front. Microbiol.">
        <title>High frequency of phylogenetically diverse reductive dehalogenase-homologous genes in deep subseafloor sedimentary metagenomes.</title>
        <authorList>
            <person name="Kawai M."/>
            <person name="Futagami T."/>
            <person name="Toyoda A."/>
            <person name="Takaki Y."/>
            <person name="Nishi S."/>
            <person name="Hori S."/>
            <person name="Arai W."/>
            <person name="Tsubouchi T."/>
            <person name="Morono Y."/>
            <person name="Uchiyama I."/>
            <person name="Ito T."/>
            <person name="Fujiyama A."/>
            <person name="Inagaki F."/>
            <person name="Takami H."/>
        </authorList>
    </citation>
    <scope>NUCLEOTIDE SEQUENCE</scope>
    <source>
        <strain evidence="2">Expedition CK06-06</strain>
    </source>
</reference>
<dbReference type="Pfam" id="PF01208">
    <property type="entry name" value="URO-D"/>
    <property type="match status" value="1"/>
</dbReference>
<proteinExistence type="predicted"/>